<dbReference type="EMBL" id="LGRX02010583">
    <property type="protein sequence ID" value="KAK3270081.1"/>
    <property type="molecule type" value="Genomic_DNA"/>
</dbReference>
<evidence type="ECO:0000256" key="1">
    <source>
        <dbReference type="SAM" id="Phobius"/>
    </source>
</evidence>
<reference evidence="3 4" key="1">
    <citation type="journal article" date="2015" name="Genome Biol. Evol.">
        <title>Comparative Genomics of a Bacterivorous Green Alga Reveals Evolutionary Causalities and Consequences of Phago-Mixotrophic Mode of Nutrition.</title>
        <authorList>
            <person name="Burns J.A."/>
            <person name="Paasch A."/>
            <person name="Narechania A."/>
            <person name="Kim E."/>
        </authorList>
    </citation>
    <scope>NUCLEOTIDE SEQUENCE [LARGE SCALE GENOMIC DNA]</scope>
    <source>
        <strain evidence="3 4">PLY_AMNH</strain>
    </source>
</reference>
<keyword evidence="1" id="KW-0812">Transmembrane</keyword>
<dbReference type="Proteomes" id="UP001190700">
    <property type="component" value="Unassembled WGS sequence"/>
</dbReference>
<feature type="transmembrane region" description="Helical" evidence="1">
    <location>
        <begin position="39"/>
        <end position="60"/>
    </location>
</feature>
<accession>A0AAE0G386</accession>
<gene>
    <name evidence="3" type="ORF">CYMTET_21505</name>
</gene>
<dbReference type="AlphaFoldDB" id="A0AAE0G386"/>
<keyword evidence="2" id="KW-0732">Signal</keyword>
<evidence type="ECO:0000313" key="4">
    <source>
        <dbReference type="Proteomes" id="UP001190700"/>
    </source>
</evidence>
<evidence type="ECO:0000313" key="3">
    <source>
        <dbReference type="EMBL" id="KAK3270081.1"/>
    </source>
</evidence>
<feature type="chain" id="PRO_5042196574" description="Ion transport domain-containing protein" evidence="2">
    <location>
        <begin position="22"/>
        <end position="296"/>
    </location>
</feature>
<feature type="transmembrane region" description="Helical" evidence="1">
    <location>
        <begin position="72"/>
        <end position="99"/>
    </location>
</feature>
<proteinExistence type="predicted"/>
<protein>
    <recommendedName>
        <fullName evidence="5">Ion transport domain-containing protein</fullName>
    </recommendedName>
</protein>
<keyword evidence="4" id="KW-1185">Reference proteome</keyword>
<keyword evidence="1" id="KW-1133">Transmembrane helix</keyword>
<keyword evidence="1" id="KW-0472">Membrane</keyword>
<evidence type="ECO:0008006" key="5">
    <source>
        <dbReference type="Google" id="ProtNLM"/>
    </source>
</evidence>
<organism evidence="3 4">
    <name type="scientific">Cymbomonas tetramitiformis</name>
    <dbReference type="NCBI Taxonomy" id="36881"/>
    <lineage>
        <taxon>Eukaryota</taxon>
        <taxon>Viridiplantae</taxon>
        <taxon>Chlorophyta</taxon>
        <taxon>Pyramimonadophyceae</taxon>
        <taxon>Pyramimonadales</taxon>
        <taxon>Pyramimonadaceae</taxon>
        <taxon>Cymbomonas</taxon>
    </lineage>
</organism>
<sequence length="296" mass="34246">MDMLNMIAIIVLFTVIFSALALACLVEEIAATEQFHMEGVAHFMAMFAFLGDYSFCKALLDTMRRLEMDMYGTILVICFVALNLLLIMFTLGQFAMAIIGDAFTEEKEKAADFPSILNNVELIPMRLLRERLRPELFGGDLQWPKVYLVQRLVLHMTNLQRKEKRRQQRKADIQAASEKDDARSCLREISERGSSIVDRHGFKWDPELIRMLHCRNLTLQEVDTEAFKAMQGEYLELQGEKESEVMLLKMQQELLQNAQKQQEQMAKVMTRQLELCSRLLKKMDTPARDRRTLAGL</sequence>
<evidence type="ECO:0000256" key="2">
    <source>
        <dbReference type="SAM" id="SignalP"/>
    </source>
</evidence>
<comment type="caution">
    <text evidence="3">The sequence shown here is derived from an EMBL/GenBank/DDBJ whole genome shotgun (WGS) entry which is preliminary data.</text>
</comment>
<feature type="signal peptide" evidence="2">
    <location>
        <begin position="1"/>
        <end position="21"/>
    </location>
</feature>
<name>A0AAE0G386_9CHLO</name>